<evidence type="ECO:0000256" key="2">
    <source>
        <dbReference type="ARBA" id="ARBA00022692"/>
    </source>
</evidence>
<feature type="transmembrane region" description="Helical" evidence="5">
    <location>
        <begin position="266"/>
        <end position="290"/>
    </location>
</feature>
<feature type="transmembrane region" description="Helical" evidence="5">
    <location>
        <begin position="227"/>
        <end position="254"/>
    </location>
</feature>
<evidence type="ECO:0000313" key="7">
    <source>
        <dbReference type="EMBL" id="MEI4276922.1"/>
    </source>
</evidence>
<reference evidence="7 8" key="1">
    <citation type="submission" date="2024-03" db="EMBL/GenBank/DDBJ databases">
        <title>Draft genome sequence of Klenkia terrae.</title>
        <authorList>
            <person name="Duangmal K."/>
            <person name="Chantavorakit T."/>
        </authorList>
    </citation>
    <scope>NUCLEOTIDE SEQUENCE [LARGE SCALE GENOMIC DNA]</scope>
    <source>
        <strain evidence="7 8">JCM 17786</strain>
    </source>
</reference>
<evidence type="ECO:0000313" key="8">
    <source>
        <dbReference type="Proteomes" id="UP001373496"/>
    </source>
</evidence>
<keyword evidence="3 5" id="KW-1133">Transmembrane helix</keyword>
<feature type="transmembrane region" description="Helical" evidence="5">
    <location>
        <begin position="57"/>
        <end position="78"/>
    </location>
</feature>
<gene>
    <name evidence="7" type="ORF">UXQ13_00440</name>
</gene>
<dbReference type="PANTHER" id="PTHR23534:SF1">
    <property type="entry name" value="MAJOR FACILITATOR SUPERFAMILY PROTEIN"/>
    <property type="match status" value="1"/>
</dbReference>
<dbReference type="PROSITE" id="PS50850">
    <property type="entry name" value="MFS"/>
    <property type="match status" value="1"/>
</dbReference>
<dbReference type="Proteomes" id="UP001373496">
    <property type="component" value="Unassembled WGS sequence"/>
</dbReference>
<comment type="caution">
    <text evidence="7">The sequence shown here is derived from an EMBL/GenBank/DDBJ whole genome shotgun (WGS) entry which is preliminary data.</text>
</comment>
<proteinExistence type="predicted"/>
<sequence length="421" mass="41105">MTRTVETLPTERERARRRAVPVLVGSQVLGGVGVASGIAVGGLLAEQVSGSTALSGLAQTATVLGSAALAVPLARLAAARGRRPALATGYGLGLLGTGLVVVAAVLGSFVLLVAGLLLFGGATTSGLQARYAATDAATPETRGRSLSVVVWATTAGAVAGPNLSGLGGRLGEALGLPSLAGPYLFSAVSFAAGALVVGLLLRPDPLVVAGPGAPTGPRPSVRETLRVVLAVPAARLGLVAVATAHAVMVGVMVMTPVHLGHGGASLQVVGIVISVHIAGMYAASPVMGWLADRAGRVATIGLGVGLLAAALVVGALAPAEARGWVTVSMLLLGLGWSAALVAGSTLLSESVPAEVRTSVQGTSDLVMGLAGAGAGALAGPVLAAGGYPSVAVAAAVLLVPVVVLLARRRDPGAGRGVRPRT</sequence>
<evidence type="ECO:0000256" key="4">
    <source>
        <dbReference type="ARBA" id="ARBA00023136"/>
    </source>
</evidence>
<dbReference type="RefSeq" id="WP_225234361.1">
    <property type="nucleotide sequence ID" value="NZ_JBAPLV010000001.1"/>
</dbReference>
<name>A0ABU8DZU2_9ACTN</name>
<dbReference type="InterPro" id="IPR020846">
    <property type="entry name" value="MFS_dom"/>
</dbReference>
<accession>A0ABU8DZU2</accession>
<feature type="domain" description="Major facilitator superfamily (MFS) profile" evidence="6">
    <location>
        <begin position="19"/>
        <end position="412"/>
    </location>
</feature>
<dbReference type="Pfam" id="PF07690">
    <property type="entry name" value="MFS_1"/>
    <property type="match status" value="1"/>
</dbReference>
<feature type="transmembrane region" description="Helical" evidence="5">
    <location>
        <begin position="365"/>
        <end position="383"/>
    </location>
</feature>
<comment type="subcellular location">
    <subcellularLocation>
        <location evidence="1">Cell membrane</location>
        <topology evidence="1">Multi-pass membrane protein</topology>
    </subcellularLocation>
</comment>
<dbReference type="EMBL" id="JBAPLV010000001">
    <property type="protein sequence ID" value="MEI4276922.1"/>
    <property type="molecule type" value="Genomic_DNA"/>
</dbReference>
<feature type="transmembrane region" description="Helical" evidence="5">
    <location>
        <begin position="297"/>
        <end position="317"/>
    </location>
</feature>
<keyword evidence="4 5" id="KW-0472">Membrane</keyword>
<evidence type="ECO:0000259" key="6">
    <source>
        <dbReference type="PROSITE" id="PS50850"/>
    </source>
</evidence>
<dbReference type="InterPro" id="IPR011701">
    <property type="entry name" value="MFS"/>
</dbReference>
<feature type="transmembrane region" description="Helical" evidence="5">
    <location>
        <begin position="389"/>
        <end position="406"/>
    </location>
</feature>
<organism evidence="7 8">
    <name type="scientific">Klenkia terrae</name>
    <dbReference type="NCBI Taxonomy" id="1052259"/>
    <lineage>
        <taxon>Bacteria</taxon>
        <taxon>Bacillati</taxon>
        <taxon>Actinomycetota</taxon>
        <taxon>Actinomycetes</taxon>
        <taxon>Geodermatophilales</taxon>
        <taxon>Geodermatophilaceae</taxon>
        <taxon>Klenkia</taxon>
    </lineage>
</organism>
<evidence type="ECO:0000256" key="5">
    <source>
        <dbReference type="SAM" id="Phobius"/>
    </source>
</evidence>
<feature type="transmembrane region" description="Helical" evidence="5">
    <location>
        <begin position="323"/>
        <end position="344"/>
    </location>
</feature>
<keyword evidence="8" id="KW-1185">Reference proteome</keyword>
<dbReference type="SUPFAM" id="SSF103473">
    <property type="entry name" value="MFS general substrate transporter"/>
    <property type="match status" value="1"/>
</dbReference>
<keyword evidence="2 5" id="KW-0812">Transmembrane</keyword>
<evidence type="ECO:0000256" key="3">
    <source>
        <dbReference type="ARBA" id="ARBA00022989"/>
    </source>
</evidence>
<feature type="transmembrane region" description="Helical" evidence="5">
    <location>
        <begin position="90"/>
        <end position="119"/>
    </location>
</feature>
<feature type="transmembrane region" description="Helical" evidence="5">
    <location>
        <begin position="20"/>
        <end position="45"/>
    </location>
</feature>
<dbReference type="Gene3D" id="1.20.1250.20">
    <property type="entry name" value="MFS general substrate transporter like domains"/>
    <property type="match status" value="1"/>
</dbReference>
<dbReference type="PANTHER" id="PTHR23534">
    <property type="entry name" value="MFS PERMEASE"/>
    <property type="match status" value="1"/>
</dbReference>
<protein>
    <submittedName>
        <fullName evidence="7">MFS transporter</fullName>
    </submittedName>
</protein>
<evidence type="ECO:0000256" key="1">
    <source>
        <dbReference type="ARBA" id="ARBA00004651"/>
    </source>
</evidence>
<dbReference type="InterPro" id="IPR036259">
    <property type="entry name" value="MFS_trans_sf"/>
</dbReference>
<feature type="transmembrane region" description="Helical" evidence="5">
    <location>
        <begin position="183"/>
        <end position="201"/>
    </location>
</feature>